<keyword evidence="5" id="KW-0238">DNA-binding</keyword>
<keyword evidence="3 8" id="KW-0808">Transferase</keyword>
<keyword evidence="6" id="KW-0539">Nucleus</keyword>
<dbReference type="PROSITE" id="PS51038">
    <property type="entry name" value="BAH"/>
    <property type="match status" value="2"/>
</dbReference>
<dbReference type="InterPro" id="IPR050390">
    <property type="entry name" value="C5-Methyltransferase"/>
</dbReference>
<dbReference type="PROSITE" id="PS00094">
    <property type="entry name" value="C5_MTASE_1"/>
    <property type="match status" value="1"/>
</dbReference>
<evidence type="ECO:0000256" key="1">
    <source>
        <dbReference type="ARBA" id="ARBA00004123"/>
    </source>
</evidence>
<evidence type="ECO:0000256" key="8">
    <source>
        <dbReference type="PROSITE-ProRule" id="PRU01016"/>
    </source>
</evidence>
<dbReference type="HOGENOM" id="CLU_008262_0_0_1"/>
<keyword evidence="4 8" id="KW-0949">S-adenosyl-L-methionine</keyword>
<evidence type="ECO:0000256" key="10">
    <source>
        <dbReference type="RuleBase" id="RU000417"/>
    </source>
</evidence>
<dbReference type="Gene3D" id="3.90.120.10">
    <property type="entry name" value="DNA Methylase, subunit A, domain 2"/>
    <property type="match status" value="1"/>
</dbReference>
<dbReference type="NCBIfam" id="TIGR00675">
    <property type="entry name" value="dcm"/>
    <property type="match status" value="1"/>
</dbReference>
<dbReference type="Pfam" id="PF00145">
    <property type="entry name" value="DNA_methylase"/>
    <property type="match status" value="2"/>
</dbReference>
<dbReference type="Gene3D" id="3.40.50.150">
    <property type="entry name" value="Vaccinia Virus protein VP39"/>
    <property type="match status" value="1"/>
</dbReference>
<dbReference type="STRING" id="745531.A0A0C3SAW3"/>
<dbReference type="Proteomes" id="UP000053257">
    <property type="component" value="Unassembled WGS sequence"/>
</dbReference>
<dbReference type="PROSITE" id="PS00095">
    <property type="entry name" value="C5_MTASE_2"/>
    <property type="match status" value="1"/>
</dbReference>
<evidence type="ECO:0000259" key="12">
    <source>
        <dbReference type="PROSITE" id="PS51038"/>
    </source>
</evidence>
<dbReference type="GO" id="GO:0003886">
    <property type="term" value="F:DNA (cytosine-5-)-methyltransferase activity"/>
    <property type="evidence" value="ECO:0007669"/>
    <property type="project" value="UniProtKB-EC"/>
</dbReference>
<proteinExistence type="inferred from homology"/>
<dbReference type="GO" id="GO:0003677">
    <property type="term" value="F:DNA binding"/>
    <property type="evidence" value="ECO:0007669"/>
    <property type="project" value="UniProtKB-KW"/>
</dbReference>
<dbReference type="PRINTS" id="PR00105">
    <property type="entry name" value="C5METTRFRASE"/>
</dbReference>
<evidence type="ECO:0000256" key="3">
    <source>
        <dbReference type="ARBA" id="ARBA00022679"/>
    </source>
</evidence>
<feature type="region of interest" description="Disordered" evidence="11">
    <location>
        <begin position="58"/>
        <end position="160"/>
    </location>
</feature>
<dbReference type="Gene3D" id="2.30.30.490">
    <property type="match status" value="2"/>
</dbReference>
<dbReference type="GO" id="GO:0032259">
    <property type="term" value="P:methylation"/>
    <property type="evidence" value="ECO:0007669"/>
    <property type="project" value="UniProtKB-KW"/>
</dbReference>
<dbReference type="PANTHER" id="PTHR10629">
    <property type="entry name" value="CYTOSINE-SPECIFIC METHYLTRANSFERASE"/>
    <property type="match status" value="1"/>
</dbReference>
<feature type="active site" evidence="7 8">
    <location>
        <position position="679"/>
    </location>
</feature>
<dbReference type="GO" id="GO:0044027">
    <property type="term" value="P:negative regulation of gene expression via chromosomal CpG island methylation"/>
    <property type="evidence" value="ECO:0007669"/>
    <property type="project" value="TreeGrafter"/>
</dbReference>
<dbReference type="InterPro" id="IPR001525">
    <property type="entry name" value="C5_MeTfrase"/>
</dbReference>
<evidence type="ECO:0000256" key="11">
    <source>
        <dbReference type="SAM" id="MobiDB-lite"/>
    </source>
</evidence>
<dbReference type="EMBL" id="KN840465">
    <property type="protein sequence ID" value="KIP09557.1"/>
    <property type="molecule type" value="Genomic_DNA"/>
</dbReference>
<comment type="similarity">
    <text evidence="8 9">Belongs to the class I-like SAM-binding methyltransferase superfamily. C5-methyltransferase family.</text>
</comment>
<dbReference type="InterPro" id="IPR018117">
    <property type="entry name" value="C5_DNA_meth_AS"/>
</dbReference>
<dbReference type="InterPro" id="IPR031303">
    <property type="entry name" value="C5_meth_CS"/>
</dbReference>
<name>A0A0C3SAW3_PHLG1</name>
<dbReference type="SMART" id="SM00439">
    <property type="entry name" value="BAH"/>
    <property type="match status" value="2"/>
</dbReference>
<dbReference type="PANTHER" id="PTHR10629:SF52">
    <property type="entry name" value="DNA (CYTOSINE-5)-METHYLTRANSFERASE 1"/>
    <property type="match status" value="1"/>
</dbReference>
<dbReference type="OrthoDB" id="5376140at2759"/>
<comment type="catalytic activity">
    <reaction evidence="10">
        <text>a 2'-deoxycytidine in DNA + S-adenosyl-L-methionine = a 5-methyl-2'-deoxycytidine in DNA + S-adenosyl-L-homocysteine + H(+)</text>
        <dbReference type="Rhea" id="RHEA:13681"/>
        <dbReference type="Rhea" id="RHEA-COMP:11369"/>
        <dbReference type="Rhea" id="RHEA-COMP:11370"/>
        <dbReference type="ChEBI" id="CHEBI:15378"/>
        <dbReference type="ChEBI" id="CHEBI:57856"/>
        <dbReference type="ChEBI" id="CHEBI:59789"/>
        <dbReference type="ChEBI" id="CHEBI:85452"/>
        <dbReference type="ChEBI" id="CHEBI:85454"/>
        <dbReference type="EC" id="2.1.1.37"/>
    </reaction>
</comment>
<evidence type="ECO:0000256" key="2">
    <source>
        <dbReference type="ARBA" id="ARBA00022603"/>
    </source>
</evidence>
<protein>
    <recommendedName>
        <fullName evidence="10">Cytosine-specific methyltransferase</fullName>
        <ecNumber evidence="10">2.1.1.37</ecNumber>
    </recommendedName>
</protein>
<keyword evidence="14" id="KW-1185">Reference proteome</keyword>
<gene>
    <name evidence="13" type="ORF">PHLGIDRAFT_116344</name>
</gene>
<feature type="compositionally biased region" description="Acidic residues" evidence="11">
    <location>
        <begin position="60"/>
        <end position="70"/>
    </location>
</feature>
<comment type="subcellular location">
    <subcellularLocation>
        <location evidence="1">Nucleus</location>
    </subcellularLocation>
</comment>
<reference evidence="13 14" key="1">
    <citation type="journal article" date="2014" name="PLoS Genet.">
        <title>Analysis of the Phlebiopsis gigantea genome, transcriptome and secretome provides insight into its pioneer colonization strategies of wood.</title>
        <authorList>
            <person name="Hori C."/>
            <person name="Ishida T."/>
            <person name="Igarashi K."/>
            <person name="Samejima M."/>
            <person name="Suzuki H."/>
            <person name="Master E."/>
            <person name="Ferreira P."/>
            <person name="Ruiz-Duenas F.J."/>
            <person name="Held B."/>
            <person name="Canessa P."/>
            <person name="Larrondo L.F."/>
            <person name="Schmoll M."/>
            <person name="Druzhinina I.S."/>
            <person name="Kubicek C.P."/>
            <person name="Gaskell J.A."/>
            <person name="Kersten P."/>
            <person name="St John F."/>
            <person name="Glasner J."/>
            <person name="Sabat G."/>
            <person name="Splinter BonDurant S."/>
            <person name="Syed K."/>
            <person name="Yadav J."/>
            <person name="Mgbeahuruike A.C."/>
            <person name="Kovalchuk A."/>
            <person name="Asiegbu F.O."/>
            <person name="Lackner G."/>
            <person name="Hoffmeister D."/>
            <person name="Rencoret J."/>
            <person name="Gutierrez A."/>
            <person name="Sun H."/>
            <person name="Lindquist E."/>
            <person name="Barry K."/>
            <person name="Riley R."/>
            <person name="Grigoriev I.V."/>
            <person name="Henrissat B."/>
            <person name="Kues U."/>
            <person name="Berka R.M."/>
            <person name="Martinez A.T."/>
            <person name="Covert S.F."/>
            <person name="Blanchette R.A."/>
            <person name="Cullen D."/>
        </authorList>
    </citation>
    <scope>NUCLEOTIDE SEQUENCE [LARGE SCALE GENOMIC DNA]</scope>
    <source>
        <strain evidence="13 14">11061_1 CR5-6</strain>
    </source>
</reference>
<organism evidence="13 14">
    <name type="scientific">Phlebiopsis gigantea (strain 11061_1 CR5-6)</name>
    <name type="common">White-rot fungus</name>
    <name type="synonym">Peniophora gigantea</name>
    <dbReference type="NCBI Taxonomy" id="745531"/>
    <lineage>
        <taxon>Eukaryota</taxon>
        <taxon>Fungi</taxon>
        <taxon>Dikarya</taxon>
        <taxon>Basidiomycota</taxon>
        <taxon>Agaricomycotina</taxon>
        <taxon>Agaricomycetes</taxon>
        <taxon>Polyporales</taxon>
        <taxon>Phanerochaetaceae</taxon>
        <taxon>Phlebiopsis</taxon>
    </lineage>
</organism>
<feature type="compositionally biased region" description="Polar residues" evidence="11">
    <location>
        <begin position="121"/>
        <end position="133"/>
    </location>
</feature>
<feature type="compositionally biased region" description="Polar residues" evidence="11">
    <location>
        <begin position="100"/>
        <end position="112"/>
    </location>
</feature>
<evidence type="ECO:0000256" key="5">
    <source>
        <dbReference type="ARBA" id="ARBA00023125"/>
    </source>
</evidence>
<dbReference type="GO" id="GO:0003682">
    <property type="term" value="F:chromatin binding"/>
    <property type="evidence" value="ECO:0007669"/>
    <property type="project" value="InterPro"/>
</dbReference>
<dbReference type="Pfam" id="PF01426">
    <property type="entry name" value="BAH"/>
    <property type="match status" value="2"/>
</dbReference>
<dbReference type="AlphaFoldDB" id="A0A0C3SAW3"/>
<evidence type="ECO:0000256" key="9">
    <source>
        <dbReference type="RuleBase" id="RU000416"/>
    </source>
</evidence>
<dbReference type="InterPro" id="IPR029063">
    <property type="entry name" value="SAM-dependent_MTases_sf"/>
</dbReference>
<keyword evidence="2 8" id="KW-0489">Methyltransferase</keyword>
<dbReference type="InterPro" id="IPR001025">
    <property type="entry name" value="BAH_dom"/>
</dbReference>
<feature type="domain" description="BAH" evidence="12">
    <location>
        <begin position="417"/>
        <end position="547"/>
    </location>
</feature>
<evidence type="ECO:0000256" key="4">
    <source>
        <dbReference type="ARBA" id="ARBA00022691"/>
    </source>
</evidence>
<dbReference type="GO" id="GO:0006346">
    <property type="term" value="P:DNA methylation-dependent constitutive heterochromatin formation"/>
    <property type="evidence" value="ECO:0007669"/>
    <property type="project" value="InterPro"/>
</dbReference>
<sequence>MWYERPYSPEVSSDNELFVARPSTNVIAFVLDKETEEFQGEGYVGQRVTRKRPLLAVASSEDEDCEESEAESFQPSPSKRVLRKRRAIQVESSDGDEQSALPSSTLPSNEPDLSTLVDSKPSATTASSNTGSFRSYRSPSSYKRPKFHHATPESRSRAFPTKVELNAPEPTVVTSRVYEICQELYPDNEFLVVGSSQQERVQLTAQQRRNYPIHEDDPDKIEWLRETRTIPNHYRSVLIDGVRFDVGDSVMLEPPEEWKQKHATKASSSNPHATSKWFAKICYMYQDVSSTDKWAHVQYYEHGASIILRETAHPYQLFLIDDCENIDLESIYQKINIYQLDSTEDEPSVTKKDNVYLTGLYWDGHNTKFFRRNLEEEDRARRRCKRGRQCVSCGMNKIQDDLEEWQHRDGAYVQQDVTYHVNDFVYIRPELHETDVYVIAQIVEIHPSEDVEKKYHSVDLRVYQRCDLILRNETKHEFGEQEMDERRLFRSDTFLDDYDVRYIEGKAFVVHRNAVTPEELDDWAAHEDHFYVDCKAESEKPRSTDEFEKLSQRSFRACTECIEARQEYVKEQKRLMETHKPLQGLELFAGAGGLSTGFDESGFVETRWAVELGESASLTYATNHPDAKVYNHSVNKVLHHAIETFEGSRPKPLYSKLGKRLPLMPKPGEVDFIYGGPPCQGFSRMNHTKTVDDYRNTLVCNMLSYVDFYRPKYFMLENVEGILYHPLAATQERPGSTMEGGVRMGVVKLILRVLISLGYHAHFKLLQAGQYGAPQSRLRTIFLGAKRDLPLPAFPIPTHCTADDVQHVTLETGNLLRPVVRVIPSVTGDIKARRSWLQFAPLLRVSVEDAISDLPRFDWIDPCQIITEPQSLPEIAQRLQQGIRRFDAVNDKAANKTLYSGYMEPEPYISGPLSRYQKWMRRSVRDDEGVTYQYTQRYRANVVECVVNVPLKPEANHTDLPEPLRNPVWFEDGKIHGKSKNAYTSVYGRVNGKWHFQTALTSANPNAKGGRLLHPTQKRVLSIREFARAQGFPDHQQFLSLDDNAFPDQIRQIGNAVPVPLASALGRSIGKVLTSRWIEEDARELSPEIPMNLG</sequence>
<dbReference type="GO" id="GO:0005634">
    <property type="term" value="C:nucleus"/>
    <property type="evidence" value="ECO:0007669"/>
    <property type="project" value="UniProtKB-SubCell"/>
</dbReference>
<dbReference type="InterPro" id="IPR043151">
    <property type="entry name" value="BAH_sf"/>
</dbReference>
<evidence type="ECO:0000313" key="14">
    <source>
        <dbReference type="Proteomes" id="UP000053257"/>
    </source>
</evidence>
<accession>A0A0C3SAW3</accession>
<evidence type="ECO:0000256" key="6">
    <source>
        <dbReference type="ARBA" id="ARBA00023242"/>
    </source>
</evidence>
<evidence type="ECO:0000256" key="7">
    <source>
        <dbReference type="PIRSR" id="PIRSR037404-1"/>
    </source>
</evidence>
<dbReference type="SUPFAM" id="SSF53335">
    <property type="entry name" value="S-adenosyl-L-methionine-dependent methyltransferases"/>
    <property type="match status" value="1"/>
</dbReference>
<dbReference type="EC" id="2.1.1.37" evidence="10"/>
<dbReference type="PROSITE" id="PS51679">
    <property type="entry name" value="SAM_MT_C5"/>
    <property type="match status" value="1"/>
</dbReference>
<feature type="domain" description="BAH" evidence="12">
    <location>
        <begin position="242"/>
        <end position="373"/>
    </location>
</feature>
<evidence type="ECO:0000313" key="13">
    <source>
        <dbReference type="EMBL" id="KIP09557.1"/>
    </source>
</evidence>